<gene>
    <name evidence="1" type="ORF">HPB48_022594</name>
</gene>
<dbReference type="OrthoDB" id="432381at2759"/>
<dbReference type="Proteomes" id="UP000821853">
    <property type="component" value="Chromosome 5"/>
</dbReference>
<accession>A0A9J6GM23</accession>
<comment type="caution">
    <text evidence="1">The sequence shown here is derived from an EMBL/GenBank/DDBJ whole genome shotgun (WGS) entry which is preliminary data.</text>
</comment>
<dbReference type="Gene3D" id="3.90.245.10">
    <property type="entry name" value="Ribonucleoside hydrolase-like"/>
    <property type="match status" value="1"/>
</dbReference>
<reference evidence="1 2" key="1">
    <citation type="journal article" date="2020" name="Cell">
        <title>Large-Scale Comparative Analyses of Tick Genomes Elucidate Their Genetic Diversity and Vector Capacities.</title>
        <authorList>
            <consortium name="Tick Genome and Microbiome Consortium (TIGMIC)"/>
            <person name="Jia N."/>
            <person name="Wang J."/>
            <person name="Shi W."/>
            <person name="Du L."/>
            <person name="Sun Y."/>
            <person name="Zhan W."/>
            <person name="Jiang J.F."/>
            <person name="Wang Q."/>
            <person name="Zhang B."/>
            <person name="Ji P."/>
            <person name="Bell-Sakyi L."/>
            <person name="Cui X.M."/>
            <person name="Yuan T.T."/>
            <person name="Jiang B.G."/>
            <person name="Yang W.F."/>
            <person name="Lam T.T."/>
            <person name="Chang Q.C."/>
            <person name="Ding S.J."/>
            <person name="Wang X.J."/>
            <person name="Zhu J.G."/>
            <person name="Ruan X.D."/>
            <person name="Zhao L."/>
            <person name="Wei J.T."/>
            <person name="Ye R.Z."/>
            <person name="Que T.C."/>
            <person name="Du C.H."/>
            <person name="Zhou Y.H."/>
            <person name="Cheng J.X."/>
            <person name="Dai P.F."/>
            <person name="Guo W.B."/>
            <person name="Han X.H."/>
            <person name="Huang E.J."/>
            <person name="Li L.F."/>
            <person name="Wei W."/>
            <person name="Gao Y.C."/>
            <person name="Liu J.Z."/>
            <person name="Shao H.Z."/>
            <person name="Wang X."/>
            <person name="Wang C.C."/>
            <person name="Yang T.C."/>
            <person name="Huo Q.B."/>
            <person name="Li W."/>
            <person name="Chen H.Y."/>
            <person name="Chen S.E."/>
            <person name="Zhou L.G."/>
            <person name="Ni X.B."/>
            <person name="Tian J.H."/>
            <person name="Sheng Y."/>
            <person name="Liu T."/>
            <person name="Pan Y.S."/>
            <person name="Xia L.Y."/>
            <person name="Li J."/>
            <person name="Zhao F."/>
            <person name="Cao W.C."/>
        </authorList>
    </citation>
    <scope>NUCLEOTIDE SEQUENCE [LARGE SCALE GENOMIC DNA]</scope>
    <source>
        <strain evidence="1">HaeL-2018</strain>
    </source>
</reference>
<evidence type="ECO:0000313" key="1">
    <source>
        <dbReference type="EMBL" id="KAH9375220.1"/>
    </source>
</evidence>
<dbReference type="EMBL" id="JABSTR010000007">
    <property type="protein sequence ID" value="KAH9375220.1"/>
    <property type="molecule type" value="Genomic_DNA"/>
</dbReference>
<dbReference type="InterPro" id="IPR036452">
    <property type="entry name" value="Ribo_hydro-like"/>
</dbReference>
<evidence type="ECO:0000313" key="2">
    <source>
        <dbReference type="Proteomes" id="UP000821853"/>
    </source>
</evidence>
<protein>
    <submittedName>
        <fullName evidence="1">Uncharacterized protein</fullName>
    </submittedName>
</protein>
<dbReference type="VEuPathDB" id="VectorBase:HLOH_053786"/>
<dbReference type="SUPFAM" id="SSF53590">
    <property type="entry name" value="Nucleoside hydrolase"/>
    <property type="match status" value="1"/>
</dbReference>
<dbReference type="GO" id="GO:0016799">
    <property type="term" value="F:hydrolase activity, hydrolyzing N-glycosyl compounds"/>
    <property type="evidence" value="ECO:0007669"/>
    <property type="project" value="InterPro"/>
</dbReference>
<dbReference type="AlphaFoldDB" id="A0A9J6GM23"/>
<keyword evidence="2" id="KW-1185">Reference proteome</keyword>
<proteinExistence type="predicted"/>
<name>A0A9J6GM23_HAELO</name>
<sequence>MLANILPHFYVAHESPVTLHLTLQPPNKSLLFLQVWETYDLRWNSTFSPIRKLRWWFCKELVARSLLFLGRLFVKLRCLGLVLPRIIIPSRANNTEQWGQTAKGGLTGSVSWAARCACAMPTDGLSVRVICNRSRGPSTLLESFAAALGHPTAGGYAVATVKNIGIGRALMGGGVSSLLCFIVPSFKGTRDAAKEDLKNLFTWLLHYNDYCLNAKSTYNSITKKTGPLQTFLRDTTSYTVQCCLQDSPGFNVGDFLAVLAATVPESVQETVVHRVDVELAGTYTRGQLVHAWQPKDLPYVRTQQNHCETLQYPPSSDILQASFRPPRRG</sequence>
<organism evidence="1 2">
    <name type="scientific">Haemaphysalis longicornis</name>
    <name type="common">Bush tick</name>
    <dbReference type="NCBI Taxonomy" id="44386"/>
    <lineage>
        <taxon>Eukaryota</taxon>
        <taxon>Metazoa</taxon>
        <taxon>Ecdysozoa</taxon>
        <taxon>Arthropoda</taxon>
        <taxon>Chelicerata</taxon>
        <taxon>Arachnida</taxon>
        <taxon>Acari</taxon>
        <taxon>Parasitiformes</taxon>
        <taxon>Ixodida</taxon>
        <taxon>Ixodoidea</taxon>
        <taxon>Ixodidae</taxon>
        <taxon>Haemaphysalinae</taxon>
        <taxon>Haemaphysalis</taxon>
    </lineage>
</organism>